<sequence>MTTGEALALAGTVGPVCALLGLWLRLRFYRHVYKVGGAEDLEAAAKALEGPLGKAASGVNDRVLRQKKPGPEDGKAAK</sequence>
<protein>
    <submittedName>
        <fullName evidence="3">Uncharacterized protein</fullName>
    </submittedName>
</protein>
<evidence type="ECO:0000256" key="1">
    <source>
        <dbReference type="SAM" id="MobiDB-lite"/>
    </source>
</evidence>
<evidence type="ECO:0000313" key="3">
    <source>
        <dbReference type="EMBL" id="NKE61753.1"/>
    </source>
</evidence>
<keyword evidence="2" id="KW-1133">Transmembrane helix</keyword>
<evidence type="ECO:0000256" key="2">
    <source>
        <dbReference type="SAM" id="Phobius"/>
    </source>
</evidence>
<dbReference type="RefSeq" id="WP_167978400.1">
    <property type="nucleotide sequence ID" value="NZ_VSRL01000195.1"/>
</dbReference>
<evidence type="ECO:0000313" key="4">
    <source>
        <dbReference type="Proteomes" id="UP001515943"/>
    </source>
</evidence>
<comment type="caution">
    <text evidence="3">The sequence shown here is derived from an EMBL/GenBank/DDBJ whole genome shotgun (WGS) entry which is preliminary data.</text>
</comment>
<keyword evidence="2" id="KW-0812">Transmembrane</keyword>
<feature type="region of interest" description="Disordered" evidence="1">
    <location>
        <begin position="59"/>
        <end position="78"/>
    </location>
</feature>
<keyword evidence="4" id="KW-1185">Reference proteome</keyword>
<feature type="transmembrane region" description="Helical" evidence="2">
    <location>
        <begin position="6"/>
        <end position="24"/>
    </location>
</feature>
<reference evidence="3 4" key="1">
    <citation type="submission" date="2019-08" db="EMBL/GenBank/DDBJ databases">
        <title>Lentzea from Indian Himalayas.</title>
        <authorList>
            <person name="Mandal S."/>
            <person name="Mallick Gupta A."/>
            <person name="Maiti P.K."/>
            <person name="Sarkar J."/>
            <person name="Mandal S."/>
        </authorList>
    </citation>
    <scope>NUCLEOTIDE SEQUENCE [LARGE SCALE GENOMIC DNA]</scope>
    <source>
        <strain evidence="3 4">PSKA42</strain>
    </source>
</reference>
<keyword evidence="2" id="KW-0472">Membrane</keyword>
<dbReference type="Proteomes" id="UP001515943">
    <property type="component" value="Unassembled WGS sequence"/>
</dbReference>
<dbReference type="EMBL" id="VSRL01000195">
    <property type="protein sequence ID" value="NKE61753.1"/>
    <property type="molecule type" value="Genomic_DNA"/>
</dbReference>
<feature type="compositionally biased region" description="Basic and acidic residues" evidence="1">
    <location>
        <begin position="69"/>
        <end position="78"/>
    </location>
</feature>
<gene>
    <name evidence="3" type="ORF">FXN61_35340</name>
</gene>
<name>A0ABX1FTH1_9PSEU</name>
<organism evidence="3 4">
    <name type="scientific">Lentzea indica</name>
    <dbReference type="NCBI Taxonomy" id="2604800"/>
    <lineage>
        <taxon>Bacteria</taxon>
        <taxon>Bacillati</taxon>
        <taxon>Actinomycetota</taxon>
        <taxon>Actinomycetes</taxon>
        <taxon>Pseudonocardiales</taxon>
        <taxon>Pseudonocardiaceae</taxon>
        <taxon>Lentzea</taxon>
    </lineage>
</organism>
<accession>A0ABX1FTH1</accession>
<proteinExistence type="predicted"/>